<evidence type="ECO:0000313" key="3">
    <source>
        <dbReference type="Proteomes" id="UP000601435"/>
    </source>
</evidence>
<keyword evidence="3" id="KW-1185">Reference proteome</keyword>
<dbReference type="OrthoDB" id="435299at2759"/>
<evidence type="ECO:0000313" key="2">
    <source>
        <dbReference type="EMBL" id="CAE7510158.1"/>
    </source>
</evidence>
<dbReference type="Proteomes" id="UP000601435">
    <property type="component" value="Unassembled WGS sequence"/>
</dbReference>
<feature type="region of interest" description="Disordered" evidence="1">
    <location>
        <begin position="109"/>
        <end position="137"/>
    </location>
</feature>
<protein>
    <submittedName>
        <fullName evidence="2">Uncharacterized protein</fullName>
    </submittedName>
</protein>
<dbReference type="AlphaFoldDB" id="A0A812T9C8"/>
<evidence type="ECO:0000256" key="1">
    <source>
        <dbReference type="SAM" id="MobiDB-lite"/>
    </source>
</evidence>
<proteinExistence type="predicted"/>
<feature type="compositionally biased region" description="Basic and acidic residues" evidence="1">
    <location>
        <begin position="40"/>
        <end position="69"/>
    </location>
</feature>
<feature type="non-terminal residue" evidence="2">
    <location>
        <position position="1"/>
    </location>
</feature>
<feature type="region of interest" description="Disordered" evidence="1">
    <location>
        <begin position="180"/>
        <end position="262"/>
    </location>
</feature>
<comment type="caution">
    <text evidence="2">The sequence shown here is derived from an EMBL/GenBank/DDBJ whole genome shotgun (WGS) entry which is preliminary data.</text>
</comment>
<gene>
    <name evidence="2" type="ORF">SNEC2469_LOCUS14569</name>
</gene>
<feature type="region of interest" description="Disordered" evidence="1">
    <location>
        <begin position="1"/>
        <end position="96"/>
    </location>
</feature>
<feature type="compositionally biased region" description="Low complexity" evidence="1">
    <location>
        <begin position="236"/>
        <end position="254"/>
    </location>
</feature>
<organism evidence="2 3">
    <name type="scientific">Symbiodinium necroappetens</name>
    <dbReference type="NCBI Taxonomy" id="1628268"/>
    <lineage>
        <taxon>Eukaryota</taxon>
        <taxon>Sar</taxon>
        <taxon>Alveolata</taxon>
        <taxon>Dinophyceae</taxon>
        <taxon>Suessiales</taxon>
        <taxon>Symbiodiniaceae</taxon>
        <taxon>Symbiodinium</taxon>
    </lineage>
</organism>
<dbReference type="EMBL" id="CAJNJA010023383">
    <property type="protein sequence ID" value="CAE7510158.1"/>
    <property type="molecule type" value="Genomic_DNA"/>
</dbReference>
<name>A0A812T9C8_9DINO</name>
<sequence length="262" mass="28729">GPGLPGPESPRERLQSAQEVVPTEEAAMRSKVKKYATRSSRQEEEQQAVEQERLLREKQEEERRARERQMPQTMAAPRTPEPARGPRAAPYSAEASRHARAFSHFVEKTAPQASPEADNNINLVPLKPKAKPKSNPTADKLDAQMAALEQLMAAEQTVFAPPPAGYDRMPFAAEHLEATRKSGVDAVKPSEGFVSRTNQPPRQKKLIPQNEMPRQMPSAPFASPTSGPAVLSPSVASLHLHLQQHSQAQASSQLKGFSKEAS</sequence>
<accession>A0A812T9C8</accession>
<reference evidence="2" key="1">
    <citation type="submission" date="2021-02" db="EMBL/GenBank/DDBJ databases">
        <authorList>
            <person name="Dougan E. K."/>
            <person name="Rhodes N."/>
            <person name="Thang M."/>
            <person name="Chan C."/>
        </authorList>
    </citation>
    <scope>NUCLEOTIDE SEQUENCE</scope>
</reference>
<feature type="non-terminal residue" evidence="2">
    <location>
        <position position="262"/>
    </location>
</feature>